<evidence type="ECO:0000313" key="2">
    <source>
        <dbReference type="Proteomes" id="UP000001873"/>
    </source>
</evidence>
<evidence type="ECO:0000313" key="1">
    <source>
        <dbReference type="EMBL" id="ACG62497.1"/>
    </source>
</evidence>
<evidence type="ECO:0008006" key="3">
    <source>
        <dbReference type="Google" id="ProtNLM"/>
    </source>
</evidence>
<dbReference type="AlphaFoldDB" id="B4U3D0"/>
<reference evidence="1 2" key="1">
    <citation type="journal article" date="2008" name="PLoS ONE">
        <title>Genome sequence of a lancefield group C Streptococcus zooepidemicus strain causing epidemic nephritis: new information about an old disease.</title>
        <authorList>
            <person name="Beres S.B."/>
            <person name="Sesso R."/>
            <person name="Pinto S.W.L."/>
            <person name="Hoe N.P."/>
            <person name="Porcella S.F."/>
            <person name="Deleo F.R."/>
            <person name="Musser J.M."/>
        </authorList>
    </citation>
    <scope>NUCLEOTIDE SEQUENCE [LARGE SCALE GENOMIC DNA]</scope>
    <source>
        <strain evidence="1 2">MGCS10565</strain>
    </source>
</reference>
<protein>
    <recommendedName>
        <fullName evidence="3">Phosphate ABC transporter ATPase</fullName>
    </recommendedName>
</protein>
<dbReference type="HOGENOM" id="CLU_1022739_0_0_9"/>
<dbReference type="Proteomes" id="UP000001873">
    <property type="component" value="Chromosome"/>
</dbReference>
<dbReference type="EMBL" id="CP001129">
    <property type="protein sequence ID" value="ACG62497.1"/>
    <property type="molecule type" value="Genomic_DNA"/>
</dbReference>
<gene>
    <name evidence="1" type="ordered locus">Sez_1148</name>
</gene>
<organism evidence="1 2">
    <name type="scientific">Streptococcus equi subsp. zooepidemicus (strain MGCS10565)</name>
    <dbReference type="NCBI Taxonomy" id="552526"/>
    <lineage>
        <taxon>Bacteria</taxon>
        <taxon>Bacillati</taxon>
        <taxon>Bacillota</taxon>
        <taxon>Bacilli</taxon>
        <taxon>Lactobacillales</taxon>
        <taxon>Streptococcaceae</taxon>
        <taxon>Streptococcus</taxon>
    </lineage>
</organism>
<accession>B4U3D0</accession>
<name>B4U3D0_STREM</name>
<sequence>MLSIHLSRIVIIEVTVMKLDICQQSYSLQWGGTYYFALTDYPNIKAWELEKLAAFCAYEKWNHRQTDISCQDSKLLEEVHQFLEAHACAYPFRPSCKLVASTFNINGEAVCCPYLSHTCTVAAALSIFKTGRLLSAVRAFGVTAQELARSDRNAAGDPADYFHYVMLGWSNTTSGYRLAMERLLNRMPNEKDLREHFVPGVSFHYSYSDICQMKGYVFDGYHPAKIKDELSLEELQACIIPKSWQQRFEAVIPKALRSKIHYLDYRGEGLVEWSDRVYQLLRVISDS</sequence>
<dbReference type="KEGG" id="sez:Sez_1148"/>
<proteinExistence type="predicted"/>